<organism evidence="1 2">
    <name type="scientific">Cardiocondyla obscurior</name>
    <dbReference type="NCBI Taxonomy" id="286306"/>
    <lineage>
        <taxon>Eukaryota</taxon>
        <taxon>Metazoa</taxon>
        <taxon>Ecdysozoa</taxon>
        <taxon>Arthropoda</taxon>
        <taxon>Hexapoda</taxon>
        <taxon>Insecta</taxon>
        <taxon>Pterygota</taxon>
        <taxon>Neoptera</taxon>
        <taxon>Endopterygota</taxon>
        <taxon>Hymenoptera</taxon>
        <taxon>Apocrita</taxon>
        <taxon>Aculeata</taxon>
        <taxon>Formicoidea</taxon>
        <taxon>Formicidae</taxon>
        <taxon>Myrmicinae</taxon>
        <taxon>Cardiocondyla</taxon>
    </lineage>
</organism>
<dbReference type="Proteomes" id="UP001430953">
    <property type="component" value="Unassembled WGS sequence"/>
</dbReference>
<protein>
    <submittedName>
        <fullName evidence="1">Uncharacterized protein</fullName>
    </submittedName>
</protein>
<sequence length="153" mass="18281">MTIWNRLKTFLGKYAARHCDSTSRSMLLSIQHERDNDGVQREKKKKEILLGQYGRCSKNSSIFNACLNAYDILPKWYSFTNVQNFARKLRSLEYRPRLRLELNLSPKITFKKLFYNYSMIFYQKNINIYSSSSKKKKKNMNYAISINYIIYVN</sequence>
<gene>
    <name evidence="1" type="ORF">PUN28_002952</name>
</gene>
<comment type="caution">
    <text evidence="1">The sequence shown here is derived from an EMBL/GenBank/DDBJ whole genome shotgun (WGS) entry which is preliminary data.</text>
</comment>
<evidence type="ECO:0000313" key="1">
    <source>
        <dbReference type="EMBL" id="KAL0131755.1"/>
    </source>
</evidence>
<name>A0AAW2GWV5_9HYME</name>
<keyword evidence="2" id="KW-1185">Reference proteome</keyword>
<reference evidence="1 2" key="1">
    <citation type="submission" date="2023-03" db="EMBL/GenBank/DDBJ databases">
        <title>High recombination rates correlate with genetic variation in Cardiocondyla obscurior ants.</title>
        <authorList>
            <person name="Errbii M."/>
        </authorList>
    </citation>
    <scope>NUCLEOTIDE SEQUENCE [LARGE SCALE GENOMIC DNA]</scope>
    <source>
        <strain evidence="1">Alpha-2009</strain>
        <tissue evidence="1">Whole body</tissue>
    </source>
</reference>
<evidence type="ECO:0000313" key="2">
    <source>
        <dbReference type="Proteomes" id="UP001430953"/>
    </source>
</evidence>
<dbReference type="AlphaFoldDB" id="A0AAW2GWV5"/>
<proteinExistence type="predicted"/>
<accession>A0AAW2GWV5</accession>
<dbReference type="EMBL" id="JADYXP020000002">
    <property type="protein sequence ID" value="KAL0131755.1"/>
    <property type="molecule type" value="Genomic_DNA"/>
</dbReference>